<dbReference type="InterPro" id="IPR000999">
    <property type="entry name" value="RNase_III_dom"/>
</dbReference>
<accession>A0A5N5QKZ5</accession>
<sequence length="1411" mass="156618">MSHLNRVDSGSGGSPFTLRSPLLRVGLEPRQQGPNSDVGSTVLNTNTSIHLQVSHPPTFNLEKLQTLHTIVSRTIGAPHSSLVFCLVSKTTNARKICDDLRSSYGMKARCYSQAASGSGFNYAWFKELGEGLMVAPALAMLLALDRGLVNLAAMSYLIIDDAHSIAMDSPSTPLTTIFLEYYGKLPESKRPRVLGLTHYPLETSFGYITLHMEQVLDARVSGDLDTRRKQLVKDLTRVTLSILEYPPPRSKEASTPLPGGNHPVFEATIGEIGECCVPLLSHFDPDTDAEGIIKGKHFVGLAPPDISAGTSPKFDTFFEYIRVASELPDFRSQSIYYFSSPMATLCEWEVANPKFDLFGAYRDRSSFTYSGISKFQLFSEFVGGSVNTLICTESILSGMDENICSHVIWFNPYSSLIAYTRSRTFARSADTVLLLLAERGNRNHYRATRDVLHMEPSVTSWMLSMGTDGAPIPPIFMAHCPRFSAPPIILSPSRGSTQENPYLLNPVSGSRIYLQDSEEVLYRFLATQTNNRAAMLPIKIFSYDRTVGGGRSARRCTINVPLCTPPLNVSGEPSSCKALARGSACFLACSTLFDLNLLDSSLFPPRPQHTQRHGILQPSKISGTSGHYPFVFPLFWHNCLLAAPSKAFHPSVVSFLPVSGSGTLKSMILLTRLPLRDMQEFSLFSSQVEIKVALSQYKSLALNTERLELIFRYTIHLLRILCNKPFDAPSGELAYFVIPVRPDSDLVSDDTPHTSVEPFVSWDEIGDLVSSRVRPLNCSSTDEMSLDLLAGVIQDRANEFTRRFEDGKLRKDLNPLSATMREQPHEPHISLLDYYRTHRHEFEGIKNLQQPLIEATLLPGLSNQLDPKDTPVEPSKNFLVPEMCYVSSIPAPTFRTALLMPSVIWHIENALIAKELNLTLFQGQIRDDLLMHALCSQTARRTFNYERLEFLGDTFIKYAASAYLYGTQPDATAGLLHSKRQRMVNNRTLWQGANVIGLPACIQSEPFRPKQWAIPNVSITKRAQGAATVDPEHIERANAKLFSRQIVPKAIADVVEAIVGAALLSGGEKLAFSVAKILGFDVPKTCDWFDVVSYTPCKVVTPQEAREKETLEGIMKIIGVSLDKPKLLVQAMHHPSLTSLSRSYERLEFLGDAILDMLVVQSFFSDEEKWSPHNMTLIKSSMVSNRALAIICVESGLHQFLMHDAPHLTKSIKAFVEEIEACKNRAKTDTQRLKYWSTLQAPKALGDVVESLLGAIYVSCGFSLSRVKVVYDRLLKPFYDQYIDKKAMLSHPMAHLMKKLESAGCRALGITKASIPASTGNGFITKCEVKVHGRVIADATSERPKKAITLATEEALFSFESKFDSIMSDCTCKNTSQGKKRKRAPVGEDEISEPLAGDDAEHPIDVDMFDF</sequence>
<dbReference type="Pfam" id="PF03368">
    <property type="entry name" value="Dicer_dimer"/>
    <property type="match status" value="1"/>
</dbReference>
<comment type="caution">
    <text evidence="10">The sequence shown here is derived from an EMBL/GenBank/DDBJ whole genome shotgun (WGS) entry which is preliminary data.</text>
</comment>
<dbReference type="Gene3D" id="3.30.160.380">
    <property type="entry name" value="Dicer dimerisation domain"/>
    <property type="match status" value="1"/>
</dbReference>
<keyword evidence="5" id="KW-0067">ATP-binding</keyword>
<feature type="domain" description="RNase III" evidence="8">
    <location>
        <begin position="1111"/>
        <end position="1261"/>
    </location>
</feature>
<dbReference type="Proteomes" id="UP000383932">
    <property type="component" value="Unassembled WGS sequence"/>
</dbReference>
<evidence type="ECO:0000259" key="9">
    <source>
        <dbReference type="PROSITE" id="PS51327"/>
    </source>
</evidence>
<dbReference type="InterPro" id="IPR036389">
    <property type="entry name" value="RNase_III_sf"/>
</dbReference>
<evidence type="ECO:0000256" key="6">
    <source>
        <dbReference type="PROSITE-ProRule" id="PRU00657"/>
    </source>
</evidence>
<reference evidence="10 11" key="1">
    <citation type="journal article" date="2019" name="Fungal Biol. Biotechnol.">
        <title>Draft genome sequence of fastidious pathogen Ceratobasidium theobromae, which causes vascular-streak dieback in Theobroma cacao.</title>
        <authorList>
            <person name="Ali S.S."/>
            <person name="Asman A."/>
            <person name="Shao J."/>
            <person name="Firmansyah A.P."/>
            <person name="Susilo A.W."/>
            <person name="Rosmana A."/>
            <person name="McMahon P."/>
            <person name="Junaid M."/>
            <person name="Guest D."/>
            <person name="Kheng T.Y."/>
            <person name="Meinhardt L.W."/>
            <person name="Bailey B.A."/>
        </authorList>
    </citation>
    <scope>NUCLEOTIDE SEQUENCE [LARGE SCALE GENOMIC DNA]</scope>
    <source>
        <strain evidence="10 11">CT2</strain>
    </source>
</reference>
<dbReference type="PROSITE" id="PS00517">
    <property type="entry name" value="RNASE_3_1"/>
    <property type="match status" value="1"/>
</dbReference>
<evidence type="ECO:0000256" key="4">
    <source>
        <dbReference type="ARBA" id="ARBA00022806"/>
    </source>
</evidence>
<dbReference type="GO" id="GO:0003723">
    <property type="term" value="F:RNA binding"/>
    <property type="evidence" value="ECO:0007669"/>
    <property type="project" value="UniProtKB-UniRule"/>
</dbReference>
<dbReference type="InterPro" id="IPR005034">
    <property type="entry name" value="Dicer_dimerisation"/>
</dbReference>
<keyword evidence="11" id="KW-1185">Reference proteome</keyword>
<proteinExistence type="predicted"/>
<dbReference type="InterPro" id="IPR038248">
    <property type="entry name" value="Dicer_dimer_sf"/>
</dbReference>
<dbReference type="CDD" id="cd00593">
    <property type="entry name" value="RIBOc"/>
    <property type="match status" value="2"/>
</dbReference>
<dbReference type="Gene3D" id="1.10.1520.10">
    <property type="entry name" value="Ribonuclease III domain"/>
    <property type="match status" value="2"/>
</dbReference>
<dbReference type="PANTHER" id="PTHR14950:SF37">
    <property type="entry name" value="ENDORIBONUCLEASE DICER"/>
    <property type="match status" value="1"/>
</dbReference>
<dbReference type="SMART" id="SM00535">
    <property type="entry name" value="RIBOc"/>
    <property type="match status" value="2"/>
</dbReference>
<dbReference type="Pfam" id="PF00636">
    <property type="entry name" value="Ribonuclease_3"/>
    <property type="match status" value="2"/>
</dbReference>
<dbReference type="PROSITE" id="PS51327">
    <property type="entry name" value="DICER_DSRBF"/>
    <property type="match status" value="1"/>
</dbReference>
<evidence type="ECO:0000256" key="5">
    <source>
        <dbReference type="ARBA" id="ARBA00022840"/>
    </source>
</evidence>
<keyword evidence="4" id="KW-0347">Helicase</keyword>
<feature type="compositionally biased region" description="Acidic residues" evidence="7">
    <location>
        <begin position="1387"/>
        <end position="1398"/>
    </location>
</feature>
<feature type="region of interest" description="Disordered" evidence="7">
    <location>
        <begin position="1373"/>
        <end position="1402"/>
    </location>
</feature>
<feature type="domain" description="RNase III" evidence="8">
    <location>
        <begin position="909"/>
        <end position="1067"/>
    </location>
</feature>
<dbReference type="PANTHER" id="PTHR14950">
    <property type="entry name" value="DICER-RELATED"/>
    <property type="match status" value="1"/>
</dbReference>
<evidence type="ECO:0000313" key="11">
    <source>
        <dbReference type="Proteomes" id="UP000383932"/>
    </source>
</evidence>
<dbReference type="SUPFAM" id="SSF69065">
    <property type="entry name" value="RNase III domain-like"/>
    <property type="match status" value="2"/>
</dbReference>
<evidence type="ECO:0000256" key="2">
    <source>
        <dbReference type="ARBA" id="ARBA00022741"/>
    </source>
</evidence>
<keyword evidence="6" id="KW-0694">RNA-binding</keyword>
<gene>
    <name evidence="10" type="ORF">CTheo_4349</name>
</gene>
<name>A0A5N5QKZ5_9AGAM</name>
<evidence type="ECO:0000256" key="3">
    <source>
        <dbReference type="ARBA" id="ARBA00022801"/>
    </source>
</evidence>
<keyword evidence="3" id="KW-0378">Hydrolase</keyword>
<protein>
    <submittedName>
        <fullName evidence="10">Endoribonuclease Dicer</fullName>
    </submittedName>
</protein>
<feature type="domain" description="Dicer dsRNA-binding fold" evidence="9">
    <location>
        <begin position="517"/>
        <end position="612"/>
    </location>
</feature>
<dbReference type="EMBL" id="SSOP01000073">
    <property type="protein sequence ID" value="KAB5592198.1"/>
    <property type="molecule type" value="Genomic_DNA"/>
</dbReference>
<dbReference type="GO" id="GO:0006396">
    <property type="term" value="P:RNA processing"/>
    <property type="evidence" value="ECO:0007669"/>
    <property type="project" value="InterPro"/>
</dbReference>
<organism evidence="10 11">
    <name type="scientific">Ceratobasidium theobromae</name>
    <dbReference type="NCBI Taxonomy" id="1582974"/>
    <lineage>
        <taxon>Eukaryota</taxon>
        <taxon>Fungi</taxon>
        <taxon>Dikarya</taxon>
        <taxon>Basidiomycota</taxon>
        <taxon>Agaricomycotina</taxon>
        <taxon>Agaricomycetes</taxon>
        <taxon>Cantharellales</taxon>
        <taxon>Ceratobasidiaceae</taxon>
        <taxon>Ceratobasidium</taxon>
    </lineage>
</organism>
<evidence type="ECO:0000256" key="7">
    <source>
        <dbReference type="SAM" id="MobiDB-lite"/>
    </source>
</evidence>
<dbReference type="GO" id="GO:0005524">
    <property type="term" value="F:ATP binding"/>
    <property type="evidence" value="ECO:0007669"/>
    <property type="project" value="UniProtKB-KW"/>
</dbReference>
<evidence type="ECO:0000256" key="1">
    <source>
        <dbReference type="ARBA" id="ARBA00022737"/>
    </source>
</evidence>
<dbReference type="PROSITE" id="PS50142">
    <property type="entry name" value="RNASE_3_2"/>
    <property type="match status" value="2"/>
</dbReference>
<dbReference type="InterPro" id="IPR027417">
    <property type="entry name" value="P-loop_NTPase"/>
</dbReference>
<evidence type="ECO:0000313" key="10">
    <source>
        <dbReference type="EMBL" id="KAB5592198.1"/>
    </source>
</evidence>
<keyword evidence="2" id="KW-0547">Nucleotide-binding</keyword>
<evidence type="ECO:0000259" key="8">
    <source>
        <dbReference type="PROSITE" id="PS50142"/>
    </source>
</evidence>
<keyword evidence="1" id="KW-0677">Repeat</keyword>
<dbReference type="GO" id="GO:0004386">
    <property type="term" value="F:helicase activity"/>
    <property type="evidence" value="ECO:0007669"/>
    <property type="project" value="UniProtKB-KW"/>
</dbReference>
<dbReference type="GO" id="GO:0004525">
    <property type="term" value="F:ribonuclease III activity"/>
    <property type="evidence" value="ECO:0007669"/>
    <property type="project" value="InterPro"/>
</dbReference>
<dbReference type="SUPFAM" id="SSF52540">
    <property type="entry name" value="P-loop containing nucleoside triphosphate hydrolases"/>
    <property type="match status" value="1"/>
</dbReference>
<dbReference type="Gene3D" id="3.40.50.300">
    <property type="entry name" value="P-loop containing nucleotide triphosphate hydrolases"/>
    <property type="match status" value="1"/>
</dbReference>
<dbReference type="OrthoDB" id="416741at2759"/>